<protein>
    <recommendedName>
        <fullName evidence="4">Polysaccharide polymerase</fullName>
    </recommendedName>
</protein>
<proteinExistence type="predicted"/>
<keyword evidence="1" id="KW-0472">Membrane</keyword>
<accession>A0A7W3TT85</accession>
<gene>
    <name evidence="2" type="ORF">H5S40_08480</name>
</gene>
<feature type="transmembrane region" description="Helical" evidence="1">
    <location>
        <begin position="39"/>
        <end position="58"/>
    </location>
</feature>
<dbReference type="AlphaFoldDB" id="A0A7W3TT85"/>
<dbReference type="RefSeq" id="WP_182598676.1">
    <property type="nucleotide sequence ID" value="NZ_JACIVC010000066.1"/>
</dbReference>
<keyword evidence="3" id="KW-1185">Reference proteome</keyword>
<feature type="transmembrane region" description="Helical" evidence="1">
    <location>
        <begin position="172"/>
        <end position="190"/>
    </location>
</feature>
<comment type="caution">
    <text evidence="2">The sequence shown here is derived from an EMBL/GenBank/DDBJ whole genome shotgun (WGS) entry which is preliminary data.</text>
</comment>
<feature type="transmembrane region" description="Helical" evidence="1">
    <location>
        <begin position="12"/>
        <end position="33"/>
    </location>
</feature>
<keyword evidence="1" id="KW-0812">Transmembrane</keyword>
<evidence type="ECO:0000256" key="1">
    <source>
        <dbReference type="SAM" id="Phobius"/>
    </source>
</evidence>
<sequence>MSVNEKNGWYTGLLTLILGIEILMQYSIVFANISNQYGGTINSIVCTILVVAYCINIIQNGKLKLDNIILIILFLVILLIIQKNQILELFIFCIAFLNVTPITTIYIYRNGIFISYIINMVLAIVTHHLYNTEGDTIALGFGNQNTAAFFLAFLVILFLIKKDMTGNLFLKVNWRTSILLIFTLIIVYFLFGDMTATILIVSFFIFQYIIPWLTVRVHKVILLFLIVFPVFLTYSTYWLAMNYGNSLWIMKLNTLLSGRLNIWNYYFIRMPIKLISNNRIFVVSAWGNDYTPHQGLFDGSYAYMLYIIGLLFTIIYVLGLVICNYRLLKYKKYLLLSLILSLELVGFSENQMFSYAYSFTSIFALLSFHRSWIRKRS</sequence>
<dbReference type="EMBL" id="JACIVC010000066">
    <property type="protein sequence ID" value="MBB1070186.1"/>
    <property type="molecule type" value="Genomic_DNA"/>
</dbReference>
<feature type="transmembrane region" description="Helical" evidence="1">
    <location>
        <begin position="196"/>
        <end position="213"/>
    </location>
</feature>
<evidence type="ECO:0000313" key="2">
    <source>
        <dbReference type="EMBL" id="MBB1070186.1"/>
    </source>
</evidence>
<feature type="transmembrane region" description="Helical" evidence="1">
    <location>
        <begin position="136"/>
        <end position="160"/>
    </location>
</feature>
<feature type="transmembrane region" description="Helical" evidence="1">
    <location>
        <begin position="113"/>
        <end position="130"/>
    </location>
</feature>
<feature type="transmembrane region" description="Helical" evidence="1">
    <location>
        <begin position="65"/>
        <end position="83"/>
    </location>
</feature>
<name>A0A7W3TT85_9LACO</name>
<evidence type="ECO:0000313" key="3">
    <source>
        <dbReference type="Proteomes" id="UP000518316"/>
    </source>
</evidence>
<feature type="transmembrane region" description="Helical" evidence="1">
    <location>
        <begin position="89"/>
        <end position="108"/>
    </location>
</feature>
<dbReference type="Proteomes" id="UP000518316">
    <property type="component" value="Unassembled WGS sequence"/>
</dbReference>
<feature type="transmembrane region" description="Helical" evidence="1">
    <location>
        <begin position="220"/>
        <end position="240"/>
    </location>
</feature>
<reference evidence="2 3" key="1">
    <citation type="submission" date="2020-07" db="EMBL/GenBank/DDBJ databases">
        <title>Description of Limosilactobacillus balticus sp. nov., Limosilactobacillus agrestis sp. nov., Limosilactobacillus albertensis sp. nov., Limosilactobacillus rudii sp. nov., Limosilactobacillus fastidiosus sp. nov., five novel Limosilactobacillus species isolated from the vertebrate gastrointestinal tract, and proposal of 6 subspecies of Limosilactobacillus reuteri adapted to the gastrointestinal tract of specific vertebrate hosts.</title>
        <authorList>
            <person name="Li F."/>
            <person name="Cheng C."/>
            <person name="Zheng J."/>
            <person name="Quevedo R.M."/>
            <person name="Li J."/>
            <person name="Roos S."/>
            <person name="Gaenzle M.G."/>
            <person name="Walter J."/>
        </authorList>
    </citation>
    <scope>NUCLEOTIDE SEQUENCE [LARGE SCALE GENOMIC DNA]</scope>
    <source>
        <strain evidence="2 3">RRLNB_1_1</strain>
    </source>
</reference>
<evidence type="ECO:0008006" key="4">
    <source>
        <dbReference type="Google" id="ProtNLM"/>
    </source>
</evidence>
<organism evidence="2 3">
    <name type="scientific">Limosilactobacillus albertensis</name>
    <dbReference type="NCBI Taxonomy" id="2759752"/>
    <lineage>
        <taxon>Bacteria</taxon>
        <taxon>Bacillati</taxon>
        <taxon>Bacillota</taxon>
        <taxon>Bacilli</taxon>
        <taxon>Lactobacillales</taxon>
        <taxon>Lactobacillaceae</taxon>
        <taxon>Limosilactobacillus</taxon>
    </lineage>
</organism>
<feature type="transmembrane region" description="Helical" evidence="1">
    <location>
        <begin position="301"/>
        <end position="321"/>
    </location>
</feature>
<keyword evidence="1" id="KW-1133">Transmembrane helix</keyword>